<dbReference type="GO" id="GO:0005840">
    <property type="term" value="C:ribosome"/>
    <property type="evidence" value="ECO:0007669"/>
    <property type="project" value="UniProtKB-KW"/>
</dbReference>
<feature type="coiled-coil region" evidence="5">
    <location>
        <begin position="37"/>
        <end position="165"/>
    </location>
</feature>
<dbReference type="OrthoDB" id="370725at2"/>
<keyword evidence="7" id="KW-0689">Ribosomal protein</keyword>
<accession>A0A261FBF8</accession>
<evidence type="ECO:0000256" key="4">
    <source>
        <dbReference type="ARBA" id="ARBA00023172"/>
    </source>
</evidence>
<keyword evidence="3 5" id="KW-0175">Coiled coil</keyword>
<keyword evidence="7" id="KW-0687">Ribonucleoprotein</keyword>
<evidence type="ECO:0000256" key="6">
    <source>
        <dbReference type="SAM" id="MobiDB-lite"/>
    </source>
</evidence>
<evidence type="ECO:0000313" key="7">
    <source>
        <dbReference type="EMBL" id="OZG56479.1"/>
    </source>
</evidence>
<evidence type="ECO:0000256" key="1">
    <source>
        <dbReference type="ARBA" id="ARBA00003416"/>
    </source>
</evidence>
<comment type="similarity">
    <text evidence="2">Belongs to the RmuC family.</text>
</comment>
<comment type="caution">
    <text evidence="7">The sequence shown here is derived from an EMBL/GenBank/DDBJ whole genome shotgun (WGS) entry which is preliminary data.</text>
</comment>
<evidence type="ECO:0000256" key="2">
    <source>
        <dbReference type="ARBA" id="ARBA00009840"/>
    </source>
</evidence>
<gene>
    <name evidence="7" type="ORF">AEAE_0967</name>
</gene>
<organism evidence="7 8">
    <name type="scientific">Aeriscardovia aeriphila</name>
    <dbReference type="NCBI Taxonomy" id="218139"/>
    <lineage>
        <taxon>Bacteria</taxon>
        <taxon>Bacillati</taxon>
        <taxon>Actinomycetota</taxon>
        <taxon>Actinomycetes</taxon>
        <taxon>Bifidobacteriales</taxon>
        <taxon>Bifidobacteriaceae</taxon>
        <taxon>Aeriscardovia</taxon>
    </lineage>
</organism>
<keyword evidence="8" id="KW-1185">Reference proteome</keyword>
<keyword evidence="4" id="KW-0233">DNA recombination</keyword>
<evidence type="ECO:0000313" key="8">
    <source>
        <dbReference type="Proteomes" id="UP000228976"/>
    </source>
</evidence>
<evidence type="ECO:0000256" key="5">
    <source>
        <dbReference type="SAM" id="Coils"/>
    </source>
</evidence>
<dbReference type="EMBL" id="MWWU01000002">
    <property type="protein sequence ID" value="OZG56479.1"/>
    <property type="molecule type" value="Genomic_DNA"/>
</dbReference>
<dbReference type="AlphaFoldDB" id="A0A261FBF8"/>
<dbReference type="Proteomes" id="UP000228976">
    <property type="component" value="Unassembled WGS sequence"/>
</dbReference>
<name>A0A261FBF8_9BIFI</name>
<sequence length="531" mass="59528">METLFAVLALILGFVLGWALASYAAAQKAKATQPVNLEELRQQLAQAQQQTQDLQSKLSATQVAESAERASSAQKDQQLEFLKQELQSVKAQDEKRMQELRAQQKEAEEHVLDLQNDYQHELTKVREENQKALNDLELKHKQEQAQANEARLKEIRENQEAQNQNNANVLKLLAPVQDSLGKLRERLDGIEKGRTEETTQLQTQLQQLQMDQQSLQQAASNIVRVMGNNQTRGQWGETTLKNLVEQAGMLEHVDFDTQVVVENNGGEGKSRPDMVIKLPGDQVIPVDAKTPFQAYRRALEIDPNSAEGKDEYAKLMDESVRAIKKHIDDLAKRDYDTDFRTAPGMTILFIPVEAILASAVQRDPQLFDYAYERKVALCTPVTLWAVLKAIGQTWRQQTLSEDAEKLYAICKSLFNGFHTLGSHVSSLGRSLTTAVGNYNKVVGNLERTILPQARKLDAIDASQIEPLNQLEGDKNVVRPLTREELISDPVVETKVIADSPAATETNYQAPDYNAQATDPGMQATDDSDWIF</sequence>
<dbReference type="Pfam" id="PF02646">
    <property type="entry name" value="RmuC"/>
    <property type="match status" value="1"/>
</dbReference>
<dbReference type="InterPro" id="IPR003798">
    <property type="entry name" value="DNA_recombination_RmuC"/>
</dbReference>
<comment type="function">
    <text evidence="1">Involved in DNA recombination.</text>
</comment>
<feature type="region of interest" description="Disordered" evidence="6">
    <location>
        <begin position="506"/>
        <end position="531"/>
    </location>
</feature>
<dbReference type="RefSeq" id="WP_158520517.1">
    <property type="nucleotide sequence ID" value="NZ_JACBYZ010000001.1"/>
</dbReference>
<evidence type="ECO:0000256" key="3">
    <source>
        <dbReference type="ARBA" id="ARBA00023054"/>
    </source>
</evidence>
<dbReference type="PANTHER" id="PTHR30563:SF0">
    <property type="entry name" value="DNA RECOMBINATION PROTEIN RMUC"/>
    <property type="match status" value="1"/>
</dbReference>
<proteinExistence type="inferred from homology"/>
<dbReference type="PANTHER" id="PTHR30563">
    <property type="entry name" value="DNA RECOMBINATION PROTEIN RMUC"/>
    <property type="match status" value="1"/>
</dbReference>
<dbReference type="GO" id="GO:0006310">
    <property type="term" value="P:DNA recombination"/>
    <property type="evidence" value="ECO:0007669"/>
    <property type="project" value="UniProtKB-KW"/>
</dbReference>
<reference evidence="7 8" key="1">
    <citation type="journal article" date="2017" name="BMC Genomics">
        <title>Comparative genomic and phylogenomic analyses of the Bifidobacteriaceae family.</title>
        <authorList>
            <person name="Lugli G.A."/>
            <person name="Milani C."/>
            <person name="Turroni F."/>
            <person name="Duranti S."/>
            <person name="Mancabelli L."/>
            <person name="Mangifesta M."/>
            <person name="Ferrario C."/>
            <person name="Modesto M."/>
            <person name="Mattarelli P."/>
            <person name="Jiri K."/>
            <person name="van Sinderen D."/>
            <person name="Ventura M."/>
        </authorList>
    </citation>
    <scope>NUCLEOTIDE SEQUENCE [LARGE SCALE GENOMIC DNA]</scope>
    <source>
        <strain evidence="7 8">LMG 21773</strain>
    </source>
</reference>
<protein>
    <submittedName>
        <fullName evidence="7">30S ribosomal protein S9</fullName>
    </submittedName>
</protein>